<evidence type="ECO:0000256" key="1">
    <source>
        <dbReference type="SAM" id="MobiDB-lite"/>
    </source>
</evidence>
<accession>A0A9Q0W0L5</accession>
<name>A0A9Q0W0L5_9ROSI</name>
<proteinExistence type="predicted"/>
<reference evidence="2" key="1">
    <citation type="submission" date="2022-11" db="EMBL/GenBank/DDBJ databases">
        <authorList>
            <person name="Hyden B.L."/>
            <person name="Feng K."/>
            <person name="Yates T."/>
            <person name="Jawdy S."/>
            <person name="Smart L.B."/>
            <person name="Muchero W."/>
        </authorList>
    </citation>
    <scope>NUCLEOTIDE SEQUENCE</scope>
    <source>
        <tissue evidence="2">Shoot tip</tissue>
    </source>
</reference>
<protein>
    <submittedName>
        <fullName evidence="2">Uncharacterized protein</fullName>
    </submittedName>
</protein>
<keyword evidence="3" id="KW-1185">Reference proteome</keyword>
<feature type="compositionally biased region" description="Basic and acidic residues" evidence="1">
    <location>
        <begin position="198"/>
        <end position="210"/>
    </location>
</feature>
<dbReference type="Proteomes" id="UP001151752">
    <property type="component" value="Chromosome 13"/>
</dbReference>
<feature type="region of interest" description="Disordered" evidence="1">
    <location>
        <begin position="15"/>
        <end position="131"/>
    </location>
</feature>
<reference evidence="2" key="2">
    <citation type="journal article" date="2023" name="Int. J. Mol. Sci.">
        <title>De Novo Assembly and Annotation of 11 Diverse Shrub Willow (Salix) Genomes Reveals Novel Gene Organization in Sex-Linked Regions.</title>
        <authorList>
            <person name="Hyden B."/>
            <person name="Feng K."/>
            <person name="Yates T.B."/>
            <person name="Jawdy S."/>
            <person name="Cereghino C."/>
            <person name="Smart L.B."/>
            <person name="Muchero W."/>
        </authorList>
    </citation>
    <scope>NUCLEOTIDE SEQUENCE</scope>
    <source>
        <tissue evidence="2">Shoot tip</tissue>
    </source>
</reference>
<feature type="compositionally biased region" description="Low complexity" evidence="1">
    <location>
        <begin position="63"/>
        <end position="74"/>
    </location>
</feature>
<feature type="compositionally biased region" description="Basic and acidic residues" evidence="1">
    <location>
        <begin position="170"/>
        <end position="181"/>
    </location>
</feature>
<evidence type="ECO:0000313" key="2">
    <source>
        <dbReference type="EMBL" id="KAJ6756880.1"/>
    </source>
</evidence>
<feature type="region of interest" description="Disordered" evidence="1">
    <location>
        <begin position="148"/>
        <end position="217"/>
    </location>
</feature>
<evidence type="ECO:0000313" key="3">
    <source>
        <dbReference type="Proteomes" id="UP001151752"/>
    </source>
</evidence>
<feature type="compositionally biased region" description="Basic residues" evidence="1">
    <location>
        <begin position="21"/>
        <end position="36"/>
    </location>
</feature>
<sequence>MPRPRRLTALHAIPDHGTPRLARRPRASSLRAKRGHCCRDNPHANGHAGAASTLARARQMNVRPTPRRSSPSTPASLAGVTEAARTRQQARHAMKSGIAGRADAGTQARQFNATPTPATAPPRDPRPWPSHALRAGAARDLGASLANECRAHPSERQPQSTPAQPVGITERWDENGTDAHRGCLSSKPRARTRQQGTSRHEVRDRGEGRRRGASPAI</sequence>
<organism evidence="2 3">
    <name type="scientific">Salix koriyanagi</name>
    <dbReference type="NCBI Taxonomy" id="2511006"/>
    <lineage>
        <taxon>Eukaryota</taxon>
        <taxon>Viridiplantae</taxon>
        <taxon>Streptophyta</taxon>
        <taxon>Embryophyta</taxon>
        <taxon>Tracheophyta</taxon>
        <taxon>Spermatophyta</taxon>
        <taxon>Magnoliopsida</taxon>
        <taxon>eudicotyledons</taxon>
        <taxon>Gunneridae</taxon>
        <taxon>Pentapetalae</taxon>
        <taxon>rosids</taxon>
        <taxon>fabids</taxon>
        <taxon>Malpighiales</taxon>
        <taxon>Salicaceae</taxon>
        <taxon>Saliceae</taxon>
        <taxon>Salix</taxon>
    </lineage>
</organism>
<dbReference type="AlphaFoldDB" id="A0A9Q0W0L5"/>
<comment type="caution">
    <text evidence="2">The sequence shown here is derived from an EMBL/GenBank/DDBJ whole genome shotgun (WGS) entry which is preliminary data.</text>
</comment>
<dbReference type="EMBL" id="JAPFFM010000007">
    <property type="protein sequence ID" value="KAJ6756880.1"/>
    <property type="molecule type" value="Genomic_DNA"/>
</dbReference>
<gene>
    <name evidence="2" type="ORF">OIU74_026181</name>
</gene>